<dbReference type="Gene3D" id="3.40.1350.10">
    <property type="match status" value="1"/>
</dbReference>
<evidence type="ECO:0000259" key="1">
    <source>
        <dbReference type="Pfam" id="PF01396"/>
    </source>
</evidence>
<proteinExistence type="predicted"/>
<dbReference type="InterPro" id="IPR052906">
    <property type="entry name" value="Type_IV_Methyl-Rstrct_Enzyme"/>
</dbReference>
<name>A0ABY6GUH5_9GAMM</name>
<protein>
    <submittedName>
        <fullName evidence="3">Restriction endonuclease</fullName>
        <ecNumber evidence="3">3.1.21.-</ecNumber>
    </submittedName>
</protein>
<keyword evidence="4" id="KW-1185">Reference proteome</keyword>
<evidence type="ECO:0000313" key="4">
    <source>
        <dbReference type="Proteomes" id="UP001163255"/>
    </source>
</evidence>
<dbReference type="PANTHER" id="PTHR30015">
    <property type="entry name" value="MRR RESTRICTION SYSTEM PROTEIN"/>
    <property type="match status" value="1"/>
</dbReference>
<dbReference type="EMBL" id="CP103300">
    <property type="protein sequence ID" value="UYM16350.1"/>
    <property type="molecule type" value="Genomic_DNA"/>
</dbReference>
<dbReference type="Pfam" id="PF01396">
    <property type="entry name" value="Zn_ribbon_Top1"/>
    <property type="match status" value="1"/>
</dbReference>
<dbReference type="Proteomes" id="UP001163255">
    <property type="component" value="Chromosome"/>
</dbReference>
<keyword evidence="3" id="KW-0378">Hydrolase</keyword>
<keyword evidence="3" id="KW-0540">Nuclease</keyword>
<organism evidence="3 4">
    <name type="scientific">Endozoicomonas euniceicola</name>
    <dbReference type="NCBI Taxonomy" id="1234143"/>
    <lineage>
        <taxon>Bacteria</taxon>
        <taxon>Pseudomonadati</taxon>
        <taxon>Pseudomonadota</taxon>
        <taxon>Gammaproteobacteria</taxon>
        <taxon>Oceanospirillales</taxon>
        <taxon>Endozoicomonadaceae</taxon>
        <taxon>Endozoicomonas</taxon>
    </lineage>
</organism>
<dbReference type="Gene3D" id="3.30.65.10">
    <property type="entry name" value="Bacterial Topoisomerase I, domain 1"/>
    <property type="match status" value="1"/>
</dbReference>
<dbReference type="GO" id="GO:0004519">
    <property type="term" value="F:endonuclease activity"/>
    <property type="evidence" value="ECO:0007669"/>
    <property type="project" value="UniProtKB-KW"/>
</dbReference>
<accession>A0ABY6GUH5</accession>
<sequence>MDNDVRFSSADKQWSLELIRELEWRRFEQLCRDYYRLRRYTADFTKTGADGGVDVLLRKKINRCTYTMYVQCKAWPSNKVGVKPVREFYGVMAADQIKTGFFFTSGSFTQEAKIFAKNKKLHLISGSVLLGMVKQLPDNQQEQLLQNVTRGDYKTPTCPNCDIKMVSRTARKGASAGQSFWGCINYPRCHQTLKQ</sequence>
<dbReference type="RefSeq" id="WP_262598649.1">
    <property type="nucleotide sequence ID" value="NZ_CP103300.1"/>
</dbReference>
<gene>
    <name evidence="3" type="ORF">NX720_26755</name>
</gene>
<dbReference type="InterPro" id="IPR011335">
    <property type="entry name" value="Restrct_endonuc-II-like"/>
</dbReference>
<evidence type="ECO:0000313" key="3">
    <source>
        <dbReference type="EMBL" id="UYM16350.1"/>
    </source>
</evidence>
<dbReference type="InterPro" id="IPR007560">
    <property type="entry name" value="Restrct_endonuc_IV_Mrr"/>
</dbReference>
<evidence type="ECO:0000259" key="2">
    <source>
        <dbReference type="Pfam" id="PF04471"/>
    </source>
</evidence>
<dbReference type="Pfam" id="PF04471">
    <property type="entry name" value="Mrr_cat"/>
    <property type="match status" value="1"/>
</dbReference>
<feature type="domain" description="DNA topoisomerase type IA zn finger" evidence="1">
    <location>
        <begin position="157"/>
        <end position="194"/>
    </location>
</feature>
<dbReference type="GO" id="GO:0016787">
    <property type="term" value="F:hydrolase activity"/>
    <property type="evidence" value="ECO:0007669"/>
    <property type="project" value="UniProtKB-KW"/>
</dbReference>
<reference evidence="3" key="1">
    <citation type="submission" date="2022-10" db="EMBL/GenBank/DDBJ databases">
        <title>Completed Genome Sequence of two octocoral isolated bacterium, Endozoicomonas euniceicola EF212T and Endozoicomonas gorgoniicola PS125T.</title>
        <authorList>
            <person name="Chiou Y.-J."/>
            <person name="Chen Y.-H."/>
        </authorList>
    </citation>
    <scope>NUCLEOTIDE SEQUENCE</scope>
    <source>
        <strain evidence="3">EF212</strain>
    </source>
</reference>
<dbReference type="InterPro" id="IPR011856">
    <property type="entry name" value="tRNA_endonuc-like_dom_sf"/>
</dbReference>
<dbReference type="EC" id="3.1.21.-" evidence="3"/>
<dbReference type="InterPro" id="IPR013498">
    <property type="entry name" value="Topo_IA_Znf"/>
</dbReference>
<dbReference type="PANTHER" id="PTHR30015:SF7">
    <property type="entry name" value="TYPE IV METHYL-DIRECTED RESTRICTION ENZYME ECOKMRR"/>
    <property type="match status" value="1"/>
</dbReference>
<keyword evidence="3" id="KW-0255">Endonuclease</keyword>
<feature type="domain" description="Restriction endonuclease type IV Mrr" evidence="2">
    <location>
        <begin position="19"/>
        <end position="132"/>
    </location>
</feature>
<dbReference type="SUPFAM" id="SSF57783">
    <property type="entry name" value="Zinc beta-ribbon"/>
    <property type="match status" value="1"/>
</dbReference>
<dbReference type="SUPFAM" id="SSF52980">
    <property type="entry name" value="Restriction endonuclease-like"/>
    <property type="match status" value="1"/>
</dbReference>